<organism evidence="2 3">
    <name type="scientific">Aureicoccus marinus</name>
    <dbReference type="NCBI Taxonomy" id="754435"/>
    <lineage>
        <taxon>Bacteria</taxon>
        <taxon>Pseudomonadati</taxon>
        <taxon>Bacteroidota</taxon>
        <taxon>Flavobacteriia</taxon>
        <taxon>Flavobacteriales</taxon>
        <taxon>Flavobacteriaceae</taxon>
        <taxon>Aureicoccus</taxon>
    </lineage>
</organism>
<keyword evidence="3" id="KW-1185">Reference proteome</keyword>
<dbReference type="EMBL" id="MQVX01000001">
    <property type="protein sequence ID" value="PQJ15326.1"/>
    <property type="molecule type" value="Genomic_DNA"/>
</dbReference>
<dbReference type="OrthoDB" id="824329at2"/>
<feature type="chain" id="PRO_5015609764" evidence="1">
    <location>
        <begin position="19"/>
        <end position="174"/>
    </location>
</feature>
<gene>
    <name evidence="2" type="ORF">BST99_05870</name>
</gene>
<sequence>MKRILFAIVFLLALNLQAQSVEGRLSLNGKSKTTLELKNASAVHLLSEFKEGKYRLNFEFEADNLVGFYQDESGKRKVVFYEFKTVVKRNGRLVKNVIRKNPIPYFPGEYSLSAEAFDFVGTLAENPMEEEEMQMLKKGGISRIIPGTYSIELSVRPIGAKGGIKPVVFNFTVK</sequence>
<evidence type="ECO:0000313" key="2">
    <source>
        <dbReference type="EMBL" id="PQJ15326.1"/>
    </source>
</evidence>
<protein>
    <submittedName>
        <fullName evidence="2">Uncharacterized protein</fullName>
    </submittedName>
</protein>
<comment type="caution">
    <text evidence="2">The sequence shown here is derived from an EMBL/GenBank/DDBJ whole genome shotgun (WGS) entry which is preliminary data.</text>
</comment>
<name>A0A2S7T7A0_9FLAO</name>
<feature type="signal peptide" evidence="1">
    <location>
        <begin position="1"/>
        <end position="18"/>
    </location>
</feature>
<accession>A0A2S7T7A0</accession>
<dbReference type="RefSeq" id="WP_146106221.1">
    <property type="nucleotide sequence ID" value="NZ_MQVX01000001.1"/>
</dbReference>
<dbReference type="AlphaFoldDB" id="A0A2S7T7A0"/>
<reference evidence="3" key="1">
    <citation type="submission" date="2016-11" db="EMBL/GenBank/DDBJ databases">
        <title>Trade-off between light-utilization and light-protection in marine flavobacteria.</title>
        <authorList>
            <person name="Kumagai Y."/>
            <person name="Yoshizawa S."/>
            <person name="Kogure K."/>
        </authorList>
    </citation>
    <scope>NUCLEOTIDE SEQUENCE [LARGE SCALE GENOMIC DNA]</scope>
    <source>
        <strain evidence="3">SG-18</strain>
    </source>
</reference>
<evidence type="ECO:0000256" key="1">
    <source>
        <dbReference type="SAM" id="SignalP"/>
    </source>
</evidence>
<dbReference type="Proteomes" id="UP000239366">
    <property type="component" value="Unassembled WGS sequence"/>
</dbReference>
<proteinExistence type="predicted"/>
<evidence type="ECO:0000313" key="3">
    <source>
        <dbReference type="Proteomes" id="UP000239366"/>
    </source>
</evidence>
<keyword evidence="1" id="KW-0732">Signal</keyword>